<keyword evidence="6" id="KW-0031">Aminopeptidase</keyword>
<dbReference type="Pfam" id="PF01433">
    <property type="entry name" value="Peptidase_M1"/>
    <property type="match status" value="1"/>
</dbReference>
<dbReference type="SUPFAM" id="SSF63737">
    <property type="entry name" value="Leukotriene A4 hydrolase N-terminal domain"/>
    <property type="match status" value="1"/>
</dbReference>
<keyword evidence="10" id="KW-0862">Zinc</keyword>
<evidence type="ECO:0000259" key="13">
    <source>
        <dbReference type="Pfam" id="PF01433"/>
    </source>
</evidence>
<evidence type="ECO:0000256" key="3">
    <source>
        <dbReference type="ARBA" id="ARBA00010136"/>
    </source>
</evidence>
<dbReference type="InterPro" id="IPR014782">
    <property type="entry name" value="Peptidase_M1_dom"/>
</dbReference>
<dbReference type="GO" id="GO:0006508">
    <property type="term" value="P:proteolysis"/>
    <property type="evidence" value="ECO:0007669"/>
    <property type="project" value="UniProtKB-KW"/>
</dbReference>
<gene>
    <name evidence="15" type="ORF">KIH39_06450</name>
</gene>
<comment type="similarity">
    <text evidence="3">Belongs to the peptidase M1 family.</text>
</comment>
<protein>
    <recommendedName>
        <fullName evidence="5">Aminopeptidase N</fullName>
        <ecNumber evidence="4">3.4.11.2</ecNumber>
    </recommendedName>
</protein>
<dbReference type="Gene3D" id="2.60.40.1730">
    <property type="entry name" value="tricorn interacting facor f3 domain"/>
    <property type="match status" value="1"/>
</dbReference>
<dbReference type="SUPFAM" id="SSF48371">
    <property type="entry name" value="ARM repeat"/>
    <property type="match status" value="1"/>
</dbReference>
<dbReference type="InterPro" id="IPR001930">
    <property type="entry name" value="Peptidase_M1"/>
</dbReference>
<dbReference type="PANTHER" id="PTHR11533">
    <property type="entry name" value="PROTEASE M1 ZINC METALLOPROTEASE"/>
    <property type="match status" value="1"/>
</dbReference>
<evidence type="ECO:0000256" key="6">
    <source>
        <dbReference type="ARBA" id="ARBA00022438"/>
    </source>
</evidence>
<evidence type="ECO:0000256" key="9">
    <source>
        <dbReference type="ARBA" id="ARBA00022801"/>
    </source>
</evidence>
<evidence type="ECO:0000256" key="5">
    <source>
        <dbReference type="ARBA" id="ARBA00015611"/>
    </source>
</evidence>
<dbReference type="GO" id="GO:0016020">
    <property type="term" value="C:membrane"/>
    <property type="evidence" value="ECO:0007669"/>
    <property type="project" value="TreeGrafter"/>
</dbReference>
<evidence type="ECO:0000256" key="8">
    <source>
        <dbReference type="ARBA" id="ARBA00022723"/>
    </source>
</evidence>
<dbReference type="GO" id="GO:0016285">
    <property type="term" value="F:alanyl aminopeptidase activity"/>
    <property type="evidence" value="ECO:0007669"/>
    <property type="project" value="UniProtKB-EC"/>
</dbReference>
<comment type="catalytic activity">
    <reaction evidence="1">
        <text>Release of an N-terminal amino acid, Xaa-|-Yaa- from a peptide, amide or arylamide. Xaa is preferably Ala, but may be most amino acids including Pro (slow action). When a terminal hydrophobic residue is followed by a prolyl residue, the two may be released as an intact Xaa-Pro dipeptide.</text>
        <dbReference type="EC" id="3.4.11.2"/>
    </reaction>
</comment>
<dbReference type="RefSeq" id="WP_213498452.1">
    <property type="nucleotide sequence ID" value="NZ_CP074694.1"/>
</dbReference>
<dbReference type="GO" id="GO:0005737">
    <property type="term" value="C:cytoplasm"/>
    <property type="evidence" value="ECO:0007669"/>
    <property type="project" value="TreeGrafter"/>
</dbReference>
<keyword evidence="9" id="KW-0378">Hydrolase</keyword>
<dbReference type="Pfam" id="PF13646">
    <property type="entry name" value="HEAT_2"/>
    <property type="match status" value="1"/>
</dbReference>
<keyword evidence="11" id="KW-0482">Metalloprotease</keyword>
<evidence type="ECO:0000256" key="7">
    <source>
        <dbReference type="ARBA" id="ARBA00022670"/>
    </source>
</evidence>
<dbReference type="EMBL" id="CP074694">
    <property type="protein sequence ID" value="QVL33547.1"/>
    <property type="molecule type" value="Genomic_DNA"/>
</dbReference>
<dbReference type="Gene3D" id="1.10.390.10">
    <property type="entry name" value="Neutral Protease Domain 2"/>
    <property type="match status" value="1"/>
</dbReference>
<keyword evidence="7" id="KW-0645">Protease</keyword>
<dbReference type="InterPro" id="IPR011989">
    <property type="entry name" value="ARM-like"/>
</dbReference>
<comment type="cofactor">
    <cofactor evidence="2">
        <name>Zn(2+)</name>
        <dbReference type="ChEBI" id="CHEBI:29105"/>
    </cofactor>
</comment>
<keyword evidence="12" id="KW-0175">Coiled coil</keyword>
<dbReference type="GO" id="GO:0070006">
    <property type="term" value="F:metalloaminopeptidase activity"/>
    <property type="evidence" value="ECO:0007669"/>
    <property type="project" value="TreeGrafter"/>
</dbReference>
<dbReference type="CDD" id="cd09603">
    <property type="entry name" value="M1_APN_like"/>
    <property type="match status" value="1"/>
</dbReference>
<dbReference type="Pfam" id="PF17900">
    <property type="entry name" value="Peptidase_M1_N"/>
    <property type="match status" value="1"/>
</dbReference>
<dbReference type="AlphaFoldDB" id="A0A8E6EW88"/>
<organism evidence="15 16">
    <name type="scientific">Telmatocola sphagniphila</name>
    <dbReference type="NCBI Taxonomy" id="1123043"/>
    <lineage>
        <taxon>Bacteria</taxon>
        <taxon>Pseudomonadati</taxon>
        <taxon>Planctomycetota</taxon>
        <taxon>Planctomycetia</taxon>
        <taxon>Gemmatales</taxon>
        <taxon>Gemmataceae</taxon>
    </lineage>
</organism>
<dbReference type="InterPro" id="IPR027268">
    <property type="entry name" value="Peptidase_M4/M1_CTD_sf"/>
</dbReference>
<dbReference type="EC" id="3.4.11.2" evidence="4"/>
<keyword evidence="16" id="KW-1185">Reference proteome</keyword>
<dbReference type="InterPro" id="IPR050344">
    <property type="entry name" value="Peptidase_M1_aminopeptidases"/>
</dbReference>
<dbReference type="InterPro" id="IPR042097">
    <property type="entry name" value="Aminopeptidase_N-like_N_sf"/>
</dbReference>
<dbReference type="InterPro" id="IPR016024">
    <property type="entry name" value="ARM-type_fold"/>
</dbReference>
<evidence type="ECO:0000259" key="14">
    <source>
        <dbReference type="Pfam" id="PF17900"/>
    </source>
</evidence>
<dbReference type="Proteomes" id="UP000676194">
    <property type="component" value="Chromosome"/>
</dbReference>
<reference evidence="15" key="1">
    <citation type="submission" date="2021-05" db="EMBL/GenBank/DDBJ databases">
        <title>Complete genome sequence of the cellulolytic planctomycete Telmatocola sphagniphila SP2T and characterization of the first cellulase from planctomycetes.</title>
        <authorList>
            <person name="Rakitin A.L."/>
            <person name="Beletsky A.V."/>
            <person name="Naumoff D.G."/>
            <person name="Kulichevskaya I.S."/>
            <person name="Mardanov A.V."/>
            <person name="Ravin N.V."/>
            <person name="Dedysh S.N."/>
        </authorList>
    </citation>
    <scope>NUCLEOTIDE SEQUENCE</scope>
    <source>
        <strain evidence="15">SP2T</strain>
    </source>
</reference>
<sequence length="856" mass="95925">MRDLVLRIGIIFFSLVGTHSAYSQSAGSEPLRTAGDHPVNVGNLRLELKVDLPGKMIDSRAQLSFSSLRNLDSLTLDAEAFEVRKVEFAVAKETTKPIKYSHDGEKLVVNFDRTLPTGTEGELIIDYRVRNPKKGLYFFAPSPEEPNVPLTVWSQGESTMNRCWIPCFDRPSIRQSTELIVTVAEGNEVLSNGKLVSKKSDPATKMVTFHWRQELPHPSYLITLVVGPFAVVEQTWRGKPVQYYVPPARKGDALRTFDRTPEMIELFSKKFGVDYAWDKYAQIVLEQFIEGGMENTSATSLIDCLLDSRAALDEDAEGLISHELGHQWWGDLLTCRDWAHIWLNEGFASYSECLWDEHANGPDAYSLNILGKAEGARSAVNRPVVDRRYPNPDAMFDARAYPKGAFILHMLRQQLGDEIFFAGLKEYLTVNRLKSVETVDFRRAMEKVSSLDLEKFFFDWTERPGHPKLDVSAAYETDPKRVRVIVKQTQSGEPFFFPLKVRLAGTKNQEPLIAMESITQKEQTFYIPCPTRPLGIEIDPYQAVLAEIKEDKSRDLWVWQIGSGTTAVSRVFAARHFAKSKLKQDREVLIQALPLEKTPGVAQAIMTAMAESGGEECKAALLEELKVKNPKLRRTAASSLARFGKDEKIADTMSAILNQGDESAAIEAEAISIYSNQKRPDAIKVLTPWLQKPSHREALRNAALKGLANTQDLAVLTTLIDWTKKDKPYDCRSTAVSALSRLVKTDKATEAEQNRAVEAIAALLTGEGIRLKSHAVRTLQGMGAQAKPALKQLEEIASKESDEGLVEAAKKAVTTIRDAKMPTDDLKKLQTEVEKLKKEAEELRNRLDKFEKKVSK</sequence>
<keyword evidence="8" id="KW-0479">Metal-binding</keyword>
<dbReference type="SUPFAM" id="SSF55486">
    <property type="entry name" value="Metalloproteases ('zincins'), catalytic domain"/>
    <property type="match status" value="1"/>
</dbReference>
<evidence type="ECO:0000256" key="10">
    <source>
        <dbReference type="ARBA" id="ARBA00022833"/>
    </source>
</evidence>
<dbReference type="Gene3D" id="1.25.10.10">
    <property type="entry name" value="Leucine-rich Repeat Variant"/>
    <property type="match status" value="1"/>
</dbReference>
<dbReference type="KEGG" id="tsph:KIH39_06450"/>
<dbReference type="PRINTS" id="PR00756">
    <property type="entry name" value="ALADIPTASE"/>
</dbReference>
<evidence type="ECO:0000313" key="15">
    <source>
        <dbReference type="EMBL" id="QVL33547.1"/>
    </source>
</evidence>
<evidence type="ECO:0000256" key="1">
    <source>
        <dbReference type="ARBA" id="ARBA00000098"/>
    </source>
</evidence>
<dbReference type="GO" id="GO:0043171">
    <property type="term" value="P:peptide catabolic process"/>
    <property type="evidence" value="ECO:0007669"/>
    <property type="project" value="TreeGrafter"/>
</dbReference>
<accession>A0A8E6EW88</accession>
<feature type="domain" description="Aminopeptidase N-like N-terminal" evidence="14">
    <location>
        <begin position="45"/>
        <end position="221"/>
    </location>
</feature>
<dbReference type="InterPro" id="IPR045357">
    <property type="entry name" value="Aminopeptidase_N-like_N"/>
</dbReference>
<proteinExistence type="inferred from homology"/>
<evidence type="ECO:0000313" key="16">
    <source>
        <dbReference type="Proteomes" id="UP000676194"/>
    </source>
</evidence>
<dbReference type="GO" id="GO:0008270">
    <property type="term" value="F:zinc ion binding"/>
    <property type="evidence" value="ECO:0007669"/>
    <property type="project" value="InterPro"/>
</dbReference>
<dbReference type="GO" id="GO:0005615">
    <property type="term" value="C:extracellular space"/>
    <property type="evidence" value="ECO:0007669"/>
    <property type="project" value="TreeGrafter"/>
</dbReference>
<feature type="domain" description="Peptidase M1 membrane alanine aminopeptidase" evidence="13">
    <location>
        <begin position="257"/>
        <end position="460"/>
    </location>
</feature>
<evidence type="ECO:0000256" key="12">
    <source>
        <dbReference type="SAM" id="Coils"/>
    </source>
</evidence>
<feature type="coiled-coil region" evidence="12">
    <location>
        <begin position="826"/>
        <end position="853"/>
    </location>
</feature>
<dbReference type="PANTHER" id="PTHR11533:SF174">
    <property type="entry name" value="PUROMYCIN-SENSITIVE AMINOPEPTIDASE-RELATED"/>
    <property type="match status" value="1"/>
</dbReference>
<evidence type="ECO:0000256" key="2">
    <source>
        <dbReference type="ARBA" id="ARBA00001947"/>
    </source>
</evidence>
<dbReference type="GO" id="GO:0042277">
    <property type="term" value="F:peptide binding"/>
    <property type="evidence" value="ECO:0007669"/>
    <property type="project" value="TreeGrafter"/>
</dbReference>
<name>A0A8E6EW88_9BACT</name>
<evidence type="ECO:0000256" key="4">
    <source>
        <dbReference type="ARBA" id="ARBA00012564"/>
    </source>
</evidence>
<evidence type="ECO:0000256" key="11">
    <source>
        <dbReference type="ARBA" id="ARBA00023049"/>
    </source>
</evidence>